<protein>
    <recommendedName>
        <fullName evidence="5">Heterokaryon incompatibility domain-containing protein</fullName>
    </recommendedName>
</protein>
<dbReference type="PANTHER" id="PTHR24148">
    <property type="entry name" value="ANKYRIN REPEAT DOMAIN-CONTAINING PROTEIN 39 HOMOLOG-RELATED"/>
    <property type="match status" value="1"/>
</dbReference>
<evidence type="ECO:0008006" key="5">
    <source>
        <dbReference type="Google" id="ProtNLM"/>
    </source>
</evidence>
<evidence type="ECO:0000313" key="3">
    <source>
        <dbReference type="EMBL" id="TXC01687.1"/>
    </source>
</evidence>
<dbReference type="InterPro" id="IPR000182">
    <property type="entry name" value="GNAT_dom"/>
</dbReference>
<dbReference type="GO" id="GO:0016747">
    <property type="term" value="F:acyltransferase activity, transferring groups other than amino-acyl groups"/>
    <property type="evidence" value="ECO:0007669"/>
    <property type="project" value="InterPro"/>
</dbReference>
<organism evidence="3 4">
    <name type="scientific">Fusarium oxysporum f. sp. cubense</name>
    <dbReference type="NCBI Taxonomy" id="61366"/>
    <lineage>
        <taxon>Eukaryota</taxon>
        <taxon>Fungi</taxon>
        <taxon>Dikarya</taxon>
        <taxon>Ascomycota</taxon>
        <taxon>Pezizomycotina</taxon>
        <taxon>Sordariomycetes</taxon>
        <taxon>Hypocreomycetidae</taxon>
        <taxon>Hypocreales</taxon>
        <taxon>Nectriaceae</taxon>
        <taxon>Fusarium</taxon>
        <taxon>Fusarium oxysporum species complex</taxon>
    </lineage>
</organism>
<dbReference type="Gene3D" id="3.40.630.30">
    <property type="match status" value="1"/>
</dbReference>
<sequence length="809" mass="92447">MNQFKTFDYGSVGLRTASTEIRLLDLYPSQGLVDSPLIGRLYSTSIKNPSPYTALSYVWGVGNKTQSILVPNVDQDGEAFIPITESLETALRYFRKPDEVITLWIDQICINQADNKEKGQQVAMMRIIYSAAKQVLVWLGPAQDGSDELMGAWQDIGQKARDFGLESYMNPQSYSLVSAWGRNKNPADETAVGFQDLLARTVAVFAPLLKQMALKKWFERPYFSRVWIIQEFCLCPETIFVCGSKTVAVDLVKLAVLMLQTAMASMPHLDFELLRPPEMPLDRLEEVFSEPTARLFSCRSRHQRHGDDGLFVLLRRLFVELETNATEHRDRVFALLGLAVDVDKLGIEPDYEKSTEGVLTETARALIEESGRIDVLCFSQFPKLPELSLLPTWVPDWRSNLRRSFYTVNERMDRHLFTASRQDSVVEVVQDPDNNPYVLGLRGYTVDVIEAVAQGGGWQDMSFDHEVYLSYLSQIQELWQMSMKKPEPIHGDETQQRKEEARWRVPIADIYWTLEADQARATSDVAAYHKQFLQELELIKEMVRMAATGEDFSPKHLQWQEEHRAAGTKHHYQESMIRPLTTEPKAPMSANSNAINTTLTKLPYPPLEERPTVRTKRLVLRPFYENAAKDLFPMRAQKEVMMWTAQGAPDKDLEETQKWAAQRLPPHDETNLYYVISLIETGEVIGAGGTYRRECELGWPAIGYAFRKEAWGKGYATEFLVAFMKIWWELPRVESSIAVDRATLSEDEIVASVNGTITERCAAETIKENVGSKRVLEKAGYTWVKEWRNEEKNWSIYGWVTTAEQLPAN</sequence>
<dbReference type="Pfam" id="PF06985">
    <property type="entry name" value="HET"/>
    <property type="match status" value="1"/>
</dbReference>
<dbReference type="Pfam" id="PF13302">
    <property type="entry name" value="Acetyltransf_3"/>
    <property type="match status" value="1"/>
</dbReference>
<dbReference type="InterPro" id="IPR052895">
    <property type="entry name" value="HetReg/Transcr_Mod"/>
</dbReference>
<name>A0A5C6SSV5_FUSOC</name>
<dbReference type="InterPro" id="IPR016181">
    <property type="entry name" value="Acyl_CoA_acyltransferase"/>
</dbReference>
<feature type="domain" description="N-acetyltransferase" evidence="2">
    <location>
        <begin position="617"/>
        <end position="782"/>
    </location>
</feature>
<feature type="domain" description="Heterokaryon incompatibility" evidence="1">
    <location>
        <begin position="52"/>
        <end position="231"/>
    </location>
</feature>
<dbReference type="Pfam" id="PF26639">
    <property type="entry name" value="Het-6_barrel"/>
    <property type="match status" value="1"/>
</dbReference>
<evidence type="ECO:0000259" key="2">
    <source>
        <dbReference type="Pfam" id="PF13302"/>
    </source>
</evidence>
<dbReference type="InterPro" id="IPR010730">
    <property type="entry name" value="HET"/>
</dbReference>
<dbReference type="AlphaFoldDB" id="A0A5C6SSV5"/>
<dbReference type="PANTHER" id="PTHR24148:SF73">
    <property type="entry name" value="HET DOMAIN PROTEIN (AFU_ORTHOLOGUE AFUA_8G01020)"/>
    <property type="match status" value="1"/>
</dbReference>
<dbReference type="Proteomes" id="UP000321331">
    <property type="component" value="Unassembled WGS sequence"/>
</dbReference>
<accession>A0A5C6SSV5</accession>
<gene>
    <name evidence="3" type="ORF">FocTR4_00007938</name>
</gene>
<reference evidence="3 4" key="1">
    <citation type="submission" date="2019-07" db="EMBL/GenBank/DDBJ databases">
        <title>The First High-Quality Draft Genome Sequence of the Causal Agent of the Current Panama Disease Epidemic.</title>
        <authorList>
            <person name="Warmington R.J."/>
            <person name="Kay W."/>
            <person name="Jeffries A."/>
            <person name="Bebber D."/>
            <person name="Moore K."/>
            <person name="Studholme D.J."/>
        </authorList>
    </citation>
    <scope>NUCLEOTIDE SEQUENCE [LARGE SCALE GENOMIC DNA]</scope>
    <source>
        <strain evidence="3 4">TR4</strain>
    </source>
</reference>
<evidence type="ECO:0000259" key="1">
    <source>
        <dbReference type="Pfam" id="PF06985"/>
    </source>
</evidence>
<dbReference type="SUPFAM" id="SSF55729">
    <property type="entry name" value="Acyl-CoA N-acyltransferases (Nat)"/>
    <property type="match status" value="1"/>
</dbReference>
<comment type="caution">
    <text evidence="3">The sequence shown here is derived from an EMBL/GenBank/DDBJ whole genome shotgun (WGS) entry which is preliminary data.</text>
</comment>
<proteinExistence type="predicted"/>
<evidence type="ECO:0000313" key="4">
    <source>
        <dbReference type="Proteomes" id="UP000321331"/>
    </source>
</evidence>
<dbReference type="EMBL" id="VMNF01000009">
    <property type="protein sequence ID" value="TXC01687.1"/>
    <property type="molecule type" value="Genomic_DNA"/>
</dbReference>